<proteinExistence type="predicted"/>
<evidence type="ECO:0000256" key="2">
    <source>
        <dbReference type="ARBA" id="ARBA00022692"/>
    </source>
</evidence>
<evidence type="ECO:0000313" key="6">
    <source>
        <dbReference type="EMBL" id="ASY22243.1"/>
    </source>
</evidence>
<organism evidence="6 7">
    <name type="scientific">Candidatus Planktophila versatilis</name>
    <dbReference type="NCBI Taxonomy" id="1884905"/>
    <lineage>
        <taxon>Bacteria</taxon>
        <taxon>Bacillati</taxon>
        <taxon>Actinomycetota</taxon>
        <taxon>Actinomycetes</taxon>
        <taxon>Candidatus Nanopelagicales</taxon>
        <taxon>Candidatus Nanopelagicaceae</taxon>
        <taxon>Candidatus Planktophila</taxon>
    </lineage>
</organism>
<feature type="transmembrane region" description="Helical" evidence="5">
    <location>
        <begin position="248"/>
        <end position="268"/>
    </location>
</feature>
<keyword evidence="3 5" id="KW-1133">Transmembrane helix</keyword>
<feature type="transmembrane region" description="Helical" evidence="5">
    <location>
        <begin position="167"/>
        <end position="188"/>
    </location>
</feature>
<keyword evidence="4 5" id="KW-0472">Membrane</keyword>
<name>A0AAC9YUX0_9ACTN</name>
<accession>A0AAC9YUX0</accession>
<feature type="transmembrane region" description="Helical" evidence="5">
    <location>
        <begin position="100"/>
        <end position="118"/>
    </location>
</feature>
<dbReference type="GO" id="GO:0022857">
    <property type="term" value="F:transmembrane transporter activity"/>
    <property type="evidence" value="ECO:0007669"/>
    <property type="project" value="InterPro"/>
</dbReference>
<feature type="transmembrane region" description="Helical" evidence="5">
    <location>
        <begin position="304"/>
        <end position="329"/>
    </location>
</feature>
<dbReference type="EMBL" id="CP016778">
    <property type="protein sequence ID" value="ASY22243.1"/>
    <property type="molecule type" value="Genomic_DNA"/>
</dbReference>
<dbReference type="GO" id="GO:0016020">
    <property type="term" value="C:membrane"/>
    <property type="evidence" value="ECO:0007669"/>
    <property type="project" value="UniProtKB-SubCell"/>
</dbReference>
<dbReference type="PANTHER" id="PTHR23514">
    <property type="entry name" value="BYPASS OF STOP CODON PROTEIN 6"/>
    <property type="match status" value="1"/>
</dbReference>
<dbReference type="RefSeq" id="WP_095696772.1">
    <property type="nucleotide sequence ID" value="NZ_CP016778.1"/>
</dbReference>
<feature type="transmembrane region" description="Helical" evidence="5">
    <location>
        <begin position="209"/>
        <end position="228"/>
    </location>
</feature>
<keyword evidence="2 5" id="KW-0812">Transmembrane</keyword>
<evidence type="ECO:0000256" key="1">
    <source>
        <dbReference type="ARBA" id="ARBA00004141"/>
    </source>
</evidence>
<dbReference type="Proteomes" id="UP000217194">
    <property type="component" value="Chromosome"/>
</dbReference>
<evidence type="ECO:0000256" key="5">
    <source>
        <dbReference type="SAM" id="Phobius"/>
    </source>
</evidence>
<sequence>MSSVIDHSKEKKLLHALFACFGFGIMAWLPRFPEVKANLQLDNGAFGSIVSTGGIGAFLGLLTVGHIIHKFGAFRVTITSILLLFSSLALLVQVNSSLPFLFFNVSFGFGITAVHVCLNSHGFHLLERGKLNVITSGAGYWSAGSLATSILSGLLVGRVALTTHITILSVLLTVIMLSIVIRLKAVLLEPNTSTDHDYTIKDIFTSFEIDWPVSLGMACVIYLEFALGDWGTIFPKERLDISAGLSTAPFIVFTAAMIVGRLLIARLLNFAPIQIWAKRGVIFAGIGFGGCIIVATHLPANLTWWSYSLFILGYAMAGLGSSFVAPSFFAAANRRSKLPSAVVVGQFGVTNTVLTFAVKWIVAWTIQFTGSIALAMMIPTAMMLATIFFTSALKQESARES</sequence>
<feature type="transmembrane region" description="Helical" evidence="5">
    <location>
        <begin position="76"/>
        <end position="94"/>
    </location>
</feature>
<reference evidence="6 7" key="1">
    <citation type="submission" date="2016-07" db="EMBL/GenBank/DDBJ databases">
        <title>High microdiversification within the ubiquitous acI lineage of Actinobacteria.</title>
        <authorList>
            <person name="Neuenschwander S.M."/>
            <person name="Salcher M."/>
            <person name="Ghai R."/>
            <person name="Pernthaler J."/>
        </authorList>
    </citation>
    <scope>NUCLEOTIDE SEQUENCE [LARGE SCALE GENOMIC DNA]</scope>
    <source>
        <strain evidence="6">MMS-IIB-76</strain>
    </source>
</reference>
<dbReference type="InterPro" id="IPR011701">
    <property type="entry name" value="MFS"/>
</dbReference>
<dbReference type="AlphaFoldDB" id="A0AAC9YUX0"/>
<dbReference type="Gene3D" id="1.20.1250.20">
    <property type="entry name" value="MFS general substrate transporter like domains"/>
    <property type="match status" value="1"/>
</dbReference>
<dbReference type="Pfam" id="PF07690">
    <property type="entry name" value="MFS_1"/>
    <property type="match status" value="1"/>
</dbReference>
<evidence type="ECO:0000256" key="3">
    <source>
        <dbReference type="ARBA" id="ARBA00022989"/>
    </source>
</evidence>
<evidence type="ECO:0000313" key="7">
    <source>
        <dbReference type="Proteomes" id="UP000217194"/>
    </source>
</evidence>
<dbReference type="InterPro" id="IPR036259">
    <property type="entry name" value="MFS_trans_sf"/>
</dbReference>
<feature type="transmembrane region" description="Helical" evidence="5">
    <location>
        <begin position="372"/>
        <end position="393"/>
    </location>
</feature>
<dbReference type="InterPro" id="IPR051788">
    <property type="entry name" value="MFS_Transporter"/>
</dbReference>
<dbReference type="SUPFAM" id="SSF103473">
    <property type="entry name" value="MFS general substrate transporter"/>
    <property type="match status" value="1"/>
</dbReference>
<feature type="transmembrane region" description="Helical" evidence="5">
    <location>
        <begin position="280"/>
        <end position="298"/>
    </location>
</feature>
<feature type="transmembrane region" description="Helical" evidence="5">
    <location>
        <begin position="139"/>
        <end position="161"/>
    </location>
</feature>
<protein>
    <submittedName>
        <fullName evidence="6">Major facilitator superfamily protein</fullName>
    </submittedName>
</protein>
<dbReference type="PANTHER" id="PTHR23514:SF13">
    <property type="entry name" value="INNER MEMBRANE PROTEIN YBJJ"/>
    <property type="match status" value="1"/>
</dbReference>
<comment type="subcellular location">
    <subcellularLocation>
        <location evidence="1">Membrane</location>
        <topology evidence="1">Multi-pass membrane protein</topology>
    </subcellularLocation>
</comment>
<feature type="transmembrane region" description="Helical" evidence="5">
    <location>
        <begin position="12"/>
        <end position="32"/>
    </location>
</feature>
<feature type="transmembrane region" description="Helical" evidence="5">
    <location>
        <begin position="44"/>
        <end position="64"/>
    </location>
</feature>
<evidence type="ECO:0000256" key="4">
    <source>
        <dbReference type="ARBA" id="ARBA00023136"/>
    </source>
</evidence>
<feature type="transmembrane region" description="Helical" evidence="5">
    <location>
        <begin position="341"/>
        <end position="366"/>
    </location>
</feature>
<gene>
    <name evidence="6" type="ORF">A1sIIB76_01285</name>
</gene>